<dbReference type="InterPro" id="IPR007115">
    <property type="entry name" value="6-PTP_synth/QueD"/>
</dbReference>
<dbReference type="GO" id="GO:0046872">
    <property type="term" value="F:metal ion binding"/>
    <property type="evidence" value="ECO:0007669"/>
    <property type="project" value="UniProtKB-KW"/>
</dbReference>
<keyword evidence="12" id="KW-1185">Reference proteome</keyword>
<gene>
    <name evidence="11" type="ORF">BLW93_01235</name>
</gene>
<evidence type="ECO:0000313" key="12">
    <source>
        <dbReference type="Proteomes" id="UP000187408"/>
    </source>
</evidence>
<evidence type="ECO:0000256" key="6">
    <source>
        <dbReference type="ARBA" id="ARBA00022723"/>
    </source>
</evidence>
<protein>
    <recommendedName>
        <fullName evidence="5">6-carboxy-5,6,7,8-tetrahydropterin synthase</fullName>
        <ecNumber evidence="4">4.1.2.50</ecNumber>
    </recommendedName>
    <alternativeName>
        <fullName evidence="9">Queuosine biosynthesis protein QueD</fullName>
    </alternativeName>
</protein>
<keyword evidence="7" id="KW-0862">Zinc</keyword>
<dbReference type="UniPathway" id="UPA00391"/>
<dbReference type="GO" id="GO:0070497">
    <property type="term" value="F:6-carboxytetrahydropterin synthase activity"/>
    <property type="evidence" value="ECO:0007669"/>
    <property type="project" value="UniProtKB-EC"/>
</dbReference>
<evidence type="ECO:0000256" key="4">
    <source>
        <dbReference type="ARBA" id="ARBA00012982"/>
    </source>
</evidence>
<comment type="caution">
    <text evidence="11">The sequence shown here is derived from an EMBL/GenBank/DDBJ whole genome shotgun (WGS) entry which is preliminary data.</text>
</comment>
<dbReference type="PANTHER" id="PTHR12589:SF7">
    <property type="entry name" value="6-PYRUVOYL TETRAHYDROBIOPTERIN SYNTHASE"/>
    <property type="match status" value="1"/>
</dbReference>
<evidence type="ECO:0000256" key="3">
    <source>
        <dbReference type="ARBA" id="ARBA00008900"/>
    </source>
</evidence>
<keyword evidence="8" id="KW-0456">Lyase</keyword>
<dbReference type="EMBL" id="MOEN01000003">
    <property type="protein sequence ID" value="OMH41140.1"/>
    <property type="molecule type" value="Genomic_DNA"/>
</dbReference>
<dbReference type="RefSeq" id="WP_076712297.1">
    <property type="nucleotide sequence ID" value="NZ_MOEN01000003.1"/>
</dbReference>
<dbReference type="AlphaFoldDB" id="A0A1R1MN46"/>
<organism evidence="11 12">
    <name type="scientific">Desulfurobacterium indicum</name>
    <dbReference type="NCBI Taxonomy" id="1914305"/>
    <lineage>
        <taxon>Bacteria</taxon>
        <taxon>Pseudomonadati</taxon>
        <taxon>Aquificota</taxon>
        <taxon>Aquificia</taxon>
        <taxon>Desulfurobacteriales</taxon>
        <taxon>Desulfurobacteriaceae</taxon>
        <taxon>Desulfurobacterium</taxon>
    </lineage>
</organism>
<comment type="cofactor">
    <cofactor evidence="1">
        <name>Zn(2+)</name>
        <dbReference type="ChEBI" id="CHEBI:29105"/>
    </cofactor>
</comment>
<comment type="similarity">
    <text evidence="3">Belongs to the PTPS family. QueD subfamily.</text>
</comment>
<evidence type="ECO:0000256" key="9">
    <source>
        <dbReference type="ARBA" id="ARBA00031449"/>
    </source>
</evidence>
<evidence type="ECO:0000256" key="8">
    <source>
        <dbReference type="ARBA" id="ARBA00023239"/>
    </source>
</evidence>
<sequence length="222" mass="25501">MFEISKSFTFSAAHSVFSQQLNPKWTKNTYPKCRRLPGHGHNYKLTVYLASDSLDRSQMVTDFGHLSWFKRFLDRCFDHKLILSSQDTGSVMFLEKLGILEDGKVVLPEIEKMKPSLKFYGVNKNFTFVSGEIDVESVPLDNFHYLTFDSFSCPAFSEKSIVEIDFYQRLLDGIAIFSESPTSENMARFFFKFINESIKPMGVTCSKVTIQETETSSATYME</sequence>
<accession>A0A1R1MN46</accession>
<reference evidence="11 12" key="1">
    <citation type="submission" date="2016-10" db="EMBL/GenBank/DDBJ databases">
        <title>Genome sequence of a sulfur-reducing bacterium Desulfurobacterium indicum K6013.</title>
        <authorList>
            <person name="Cao J."/>
            <person name="Shao Z."/>
            <person name="Alain K."/>
            <person name="Jebbar M."/>
        </authorList>
    </citation>
    <scope>NUCLEOTIDE SEQUENCE [LARGE SCALE GENOMIC DNA]</scope>
    <source>
        <strain evidence="11 12">K6013</strain>
    </source>
</reference>
<evidence type="ECO:0000256" key="2">
    <source>
        <dbReference type="ARBA" id="ARBA00005061"/>
    </source>
</evidence>
<dbReference type="Pfam" id="PF01242">
    <property type="entry name" value="PTPS"/>
    <property type="match status" value="1"/>
</dbReference>
<comment type="catalytic activity">
    <reaction evidence="10">
        <text>7,8-dihydroneopterin 3'-triphosphate + H2O = 6-carboxy-5,6,7,8-tetrahydropterin + triphosphate + acetaldehyde + 2 H(+)</text>
        <dbReference type="Rhea" id="RHEA:27966"/>
        <dbReference type="ChEBI" id="CHEBI:15343"/>
        <dbReference type="ChEBI" id="CHEBI:15377"/>
        <dbReference type="ChEBI" id="CHEBI:15378"/>
        <dbReference type="ChEBI" id="CHEBI:18036"/>
        <dbReference type="ChEBI" id="CHEBI:58462"/>
        <dbReference type="ChEBI" id="CHEBI:61032"/>
        <dbReference type="EC" id="4.1.2.50"/>
    </reaction>
</comment>
<proteinExistence type="inferred from homology"/>
<evidence type="ECO:0000256" key="1">
    <source>
        <dbReference type="ARBA" id="ARBA00001947"/>
    </source>
</evidence>
<dbReference type="Proteomes" id="UP000187408">
    <property type="component" value="Unassembled WGS sequence"/>
</dbReference>
<evidence type="ECO:0000256" key="7">
    <source>
        <dbReference type="ARBA" id="ARBA00022833"/>
    </source>
</evidence>
<keyword evidence="6" id="KW-0479">Metal-binding</keyword>
<evidence type="ECO:0000256" key="5">
    <source>
        <dbReference type="ARBA" id="ARBA00018141"/>
    </source>
</evidence>
<dbReference type="OrthoDB" id="9804698at2"/>
<dbReference type="PANTHER" id="PTHR12589">
    <property type="entry name" value="PYRUVOYL TETRAHYDROBIOPTERIN SYNTHASE"/>
    <property type="match status" value="1"/>
</dbReference>
<name>A0A1R1MN46_9BACT</name>
<comment type="pathway">
    <text evidence="2">Purine metabolism; 7-cyano-7-deazaguanine biosynthesis.</text>
</comment>
<dbReference type="SUPFAM" id="SSF55620">
    <property type="entry name" value="Tetrahydrobiopterin biosynthesis enzymes-like"/>
    <property type="match status" value="1"/>
</dbReference>
<evidence type="ECO:0000313" key="11">
    <source>
        <dbReference type="EMBL" id="OMH41140.1"/>
    </source>
</evidence>
<dbReference type="InterPro" id="IPR038418">
    <property type="entry name" value="6-PTP_synth/QueD_sf"/>
</dbReference>
<dbReference type="STRING" id="1914305.BLW93_01235"/>
<dbReference type="Gene3D" id="3.30.479.10">
    <property type="entry name" value="6-pyruvoyl tetrahydropterin synthase/QueD"/>
    <property type="match status" value="1"/>
</dbReference>
<dbReference type="EC" id="4.1.2.50" evidence="4"/>
<evidence type="ECO:0000256" key="10">
    <source>
        <dbReference type="ARBA" id="ARBA00048807"/>
    </source>
</evidence>